<dbReference type="RefSeq" id="WP_163764232.1">
    <property type="nucleotide sequence ID" value="NZ_JAAGYR010000006.1"/>
</dbReference>
<name>A0A6L9Y5Y7_9BURK</name>
<sequence length="189" mass="22076">MQGKYIWKLLTANIIQDTYQEWSGLESNNDDFAMEYENFFEIIRKHNIGSHQGYNRTVYYGIFDKDKSTTACAIVEMIHSNPAQNLNHTKLIDLKPSPVYLEKGLLNELGEIYIFALSNVLKEAIVDNKKFIKVYSRNHDFDVILEVVERRLNSSNKIPHIERAYFEGRKWLKIELSLSSHTNSLRKTS</sequence>
<comment type="caution">
    <text evidence="1">The sequence shown here is derived from an EMBL/GenBank/DDBJ whole genome shotgun (WGS) entry which is preliminary data.</text>
</comment>
<organism evidence="1 2">
    <name type="scientific">Pelistega ratti</name>
    <dbReference type="NCBI Taxonomy" id="2652177"/>
    <lineage>
        <taxon>Bacteria</taxon>
        <taxon>Pseudomonadati</taxon>
        <taxon>Pseudomonadota</taxon>
        <taxon>Betaproteobacteria</taxon>
        <taxon>Burkholderiales</taxon>
        <taxon>Alcaligenaceae</taxon>
        <taxon>Pelistega</taxon>
    </lineage>
</organism>
<dbReference type="EMBL" id="JAAGYR010000006">
    <property type="protein sequence ID" value="NEN75595.1"/>
    <property type="molecule type" value="Genomic_DNA"/>
</dbReference>
<reference evidence="1 2" key="1">
    <citation type="submission" date="2020-02" db="EMBL/GenBank/DDBJ databases">
        <title>Pelistega sp. NLN82 were isolated from wild rodents of the Hainan Island.</title>
        <authorList>
            <person name="Niu N."/>
            <person name="Zhou J."/>
        </authorList>
    </citation>
    <scope>NUCLEOTIDE SEQUENCE [LARGE SCALE GENOMIC DNA]</scope>
    <source>
        <strain evidence="1 2">NLN82</strain>
    </source>
</reference>
<evidence type="ECO:0000313" key="1">
    <source>
        <dbReference type="EMBL" id="NEN75595.1"/>
    </source>
</evidence>
<protein>
    <submittedName>
        <fullName evidence="1">Uncharacterized protein</fullName>
    </submittedName>
</protein>
<dbReference type="AlphaFoldDB" id="A0A6L9Y5Y7"/>
<keyword evidence="2" id="KW-1185">Reference proteome</keyword>
<gene>
    <name evidence="1" type="ORF">F9B74_04530</name>
</gene>
<accession>A0A6L9Y5Y7</accession>
<proteinExistence type="predicted"/>
<dbReference type="Proteomes" id="UP000477651">
    <property type="component" value="Unassembled WGS sequence"/>
</dbReference>
<evidence type="ECO:0000313" key="2">
    <source>
        <dbReference type="Proteomes" id="UP000477651"/>
    </source>
</evidence>